<keyword evidence="4" id="KW-1185">Reference proteome</keyword>
<dbReference type="PROSITE" id="PS51257">
    <property type="entry name" value="PROKAR_LIPOPROTEIN"/>
    <property type="match status" value="1"/>
</dbReference>
<dbReference type="Pfam" id="PF00248">
    <property type="entry name" value="Aldo_ket_red"/>
    <property type="match status" value="1"/>
</dbReference>
<reference evidence="4" key="1">
    <citation type="journal article" date="2019" name="Int. J. Syst. Evol. Microbiol.">
        <title>The Global Catalogue of Microorganisms (GCM) 10K type strain sequencing project: providing services to taxonomists for standard genome sequencing and annotation.</title>
        <authorList>
            <consortium name="The Broad Institute Genomics Platform"/>
            <consortium name="The Broad Institute Genome Sequencing Center for Infectious Disease"/>
            <person name="Wu L."/>
            <person name="Ma J."/>
        </authorList>
    </citation>
    <scope>NUCLEOTIDE SEQUENCE [LARGE SCALE GENOMIC DNA]</scope>
    <source>
        <strain evidence="4">LMG 29247</strain>
    </source>
</reference>
<dbReference type="Gene3D" id="3.20.20.100">
    <property type="entry name" value="NADP-dependent oxidoreductase domain"/>
    <property type="match status" value="1"/>
</dbReference>
<dbReference type="Proteomes" id="UP001597304">
    <property type="component" value="Unassembled WGS sequence"/>
</dbReference>
<dbReference type="PANTHER" id="PTHR43625:SF40">
    <property type="entry name" value="ALDO-KETO REDUCTASE YAKC [NADP(+)]"/>
    <property type="match status" value="1"/>
</dbReference>
<name>A0ABW4KQY0_9BURK</name>
<feature type="domain" description="NADP-dependent oxidoreductase" evidence="2">
    <location>
        <begin position="28"/>
        <end position="323"/>
    </location>
</feature>
<dbReference type="SUPFAM" id="SSF51430">
    <property type="entry name" value="NAD(P)-linked oxidoreductase"/>
    <property type="match status" value="1"/>
</dbReference>
<dbReference type="InterPro" id="IPR050791">
    <property type="entry name" value="Aldo-Keto_reductase"/>
</dbReference>
<dbReference type="PANTHER" id="PTHR43625">
    <property type="entry name" value="AFLATOXIN B1 ALDEHYDE REDUCTASE"/>
    <property type="match status" value="1"/>
</dbReference>
<evidence type="ECO:0000313" key="4">
    <source>
        <dbReference type="Proteomes" id="UP001597304"/>
    </source>
</evidence>
<dbReference type="InterPro" id="IPR036812">
    <property type="entry name" value="NAD(P)_OxRdtase_dom_sf"/>
</dbReference>
<proteinExistence type="predicted"/>
<sequence>MNTRTSSPSSSTAVAARALGHVLPPVFPIGLGCMGMSEFYGDSDDAESLATLTRAVELGVTLFDTADTYGLGANEALLGRFLAEGGNALRDRLVLATKFGIVRAPGVYERRIDNSPAYIRAACEASLQRLGVDHIDLYYCHRRDTAVPIEDVVGAMAELVQAGKVRAIGLSEVSADTLRRAHAVHPIAAVQSEYSLWAREAEHDMLPLCAELGVGFVAYSPLGRAFLTGALDTGALAQNDFRAHHPRFQGEAAQANAALVAHLGALAASWGLSNAQLALAWLLAKQPHGVPIPGTRRQRWLEQNVAAAGVRLSAEQMAAVEAVFTPDAAQGARYPEAGWAGMETRT</sequence>
<dbReference type="EMBL" id="JBHUEJ010000015">
    <property type="protein sequence ID" value="MFD1710287.1"/>
    <property type="molecule type" value="Genomic_DNA"/>
</dbReference>
<dbReference type="InterPro" id="IPR023210">
    <property type="entry name" value="NADP_OxRdtase_dom"/>
</dbReference>
<gene>
    <name evidence="3" type="ORF">ACFSF0_06700</name>
</gene>
<accession>A0ABW4KQY0</accession>
<protein>
    <submittedName>
        <fullName evidence="3">Aldo/keto reductase</fullName>
    </submittedName>
</protein>
<evidence type="ECO:0000313" key="3">
    <source>
        <dbReference type="EMBL" id="MFD1710287.1"/>
    </source>
</evidence>
<evidence type="ECO:0000256" key="1">
    <source>
        <dbReference type="ARBA" id="ARBA00023002"/>
    </source>
</evidence>
<keyword evidence="1" id="KW-0560">Oxidoreductase</keyword>
<evidence type="ECO:0000259" key="2">
    <source>
        <dbReference type="Pfam" id="PF00248"/>
    </source>
</evidence>
<comment type="caution">
    <text evidence="3">The sequence shown here is derived from an EMBL/GenBank/DDBJ whole genome shotgun (WGS) entry which is preliminary data.</text>
</comment>
<dbReference type="RefSeq" id="WP_147912041.1">
    <property type="nucleotide sequence ID" value="NZ_JBHUEJ010000015.1"/>
</dbReference>
<organism evidence="3 4">
    <name type="scientific">Ottowia flava</name>
    <dbReference type="NCBI Taxonomy" id="2675430"/>
    <lineage>
        <taxon>Bacteria</taxon>
        <taxon>Pseudomonadati</taxon>
        <taxon>Pseudomonadota</taxon>
        <taxon>Betaproteobacteria</taxon>
        <taxon>Burkholderiales</taxon>
        <taxon>Comamonadaceae</taxon>
        <taxon>Ottowia</taxon>
    </lineage>
</organism>